<evidence type="ECO:0000256" key="9">
    <source>
        <dbReference type="ARBA" id="ARBA00023242"/>
    </source>
</evidence>
<gene>
    <name evidence="13" type="primary">mce</name>
    <name evidence="13" type="ORF">CMESO_461</name>
</gene>
<keyword evidence="13" id="KW-0542">Nucleomorph</keyword>
<organism evidence="13 14">
    <name type="scientific">Chroomonas mesostigmatica CCMP1168</name>
    <dbReference type="NCBI Taxonomy" id="1195612"/>
    <lineage>
        <taxon>Eukaryota</taxon>
        <taxon>Cryptophyceae</taxon>
        <taxon>Pyrenomonadales</taxon>
        <taxon>Chroomonadaceae</taxon>
        <taxon>Chroomonas</taxon>
    </lineage>
</organism>
<dbReference type="SUPFAM" id="SSF56091">
    <property type="entry name" value="DNA ligase/mRNA capping enzyme, catalytic domain"/>
    <property type="match status" value="1"/>
</dbReference>
<dbReference type="EMBL" id="CP003682">
    <property type="protein sequence ID" value="AFP65610.1"/>
    <property type="molecule type" value="Genomic_DNA"/>
</dbReference>
<protein>
    <recommendedName>
        <fullName evidence="2">mRNA guanylyltransferase</fullName>
        <ecNumber evidence="2">2.7.7.50</ecNumber>
    </recommendedName>
</protein>
<dbReference type="PANTHER" id="PTHR10367:SF17">
    <property type="entry name" value="MRNA-CAPPING ENZYME"/>
    <property type="match status" value="1"/>
</dbReference>
<comment type="subcellular location">
    <subcellularLocation>
        <location evidence="1">Nucleus</location>
    </subcellularLocation>
</comment>
<keyword evidence="4" id="KW-0808">Transferase</keyword>
<dbReference type="AlphaFoldDB" id="J7GB24"/>
<keyword evidence="5" id="KW-0548">Nucleotidyltransferase</keyword>
<evidence type="ECO:0000259" key="11">
    <source>
        <dbReference type="Pfam" id="PF01331"/>
    </source>
</evidence>
<evidence type="ECO:0000256" key="5">
    <source>
        <dbReference type="ARBA" id="ARBA00022695"/>
    </source>
</evidence>
<evidence type="ECO:0000256" key="8">
    <source>
        <dbReference type="ARBA" id="ARBA00023134"/>
    </source>
</evidence>
<feature type="domain" description="mRNA capping enzyme adenylation" evidence="11">
    <location>
        <begin position="37"/>
        <end position="223"/>
    </location>
</feature>
<sequence>MIIFKERKKLEFFLIFLSGLMKKKVCKYCFFLPGLMPVNFCREKFEKSKKKDYYLLEKSDGVRFIFLIGLSESYIINRKLFIQKIPRKNINFTEETKKGTIFDGEMSFNLIKEEYEYLIHDIASFQGDWRISTWDLEGRINILQKILKKDLKKKYFKKKDFFDQNNIENLFHKIHKNLFLNDCVYLNYFKKKNLICNKNDGIIFTASKKPYSTRFPNLIFKWKYENGNSIDFIGKNYKEKITIFENLNFKKNLYCVNYGNIRILIKTIKSNFFFEKFCCFSTKKNSEEIEEFIFEKKKGKWIYIKKRTDKKRPNSVKVLIKTLENIAETFLKKELVDKIFKQNLRKIRGKIFF</sequence>
<dbReference type="GO" id="GO:0005524">
    <property type="term" value="F:ATP binding"/>
    <property type="evidence" value="ECO:0007669"/>
    <property type="project" value="InterPro"/>
</dbReference>
<evidence type="ECO:0000256" key="4">
    <source>
        <dbReference type="ARBA" id="ARBA00022679"/>
    </source>
</evidence>
<dbReference type="EC" id="2.7.7.50" evidence="2"/>
<dbReference type="GO" id="GO:0006370">
    <property type="term" value="P:7-methylguanosine mRNA capping"/>
    <property type="evidence" value="ECO:0007669"/>
    <property type="project" value="UniProtKB-KW"/>
</dbReference>
<keyword evidence="8" id="KW-0342">GTP-binding</keyword>
<proteinExistence type="predicted"/>
<dbReference type="Pfam" id="PF01331">
    <property type="entry name" value="mRNA_cap_enzyme"/>
    <property type="match status" value="1"/>
</dbReference>
<dbReference type="Gene3D" id="2.40.50.140">
    <property type="entry name" value="Nucleic acid-binding proteins"/>
    <property type="match status" value="1"/>
</dbReference>
<evidence type="ECO:0000256" key="7">
    <source>
        <dbReference type="ARBA" id="ARBA00023042"/>
    </source>
</evidence>
<reference evidence="13 14" key="1">
    <citation type="journal article" date="2012" name="Genome Biol. Evol.">
        <title>Nucleomorph genome sequence of the cryptophyte alga Chroomonas mesostigmatica CCMP1168 reveals lineage-specific gene loss and genome complexity.</title>
        <authorList>
            <person name="Moore C.E."/>
            <person name="Curtis B."/>
            <person name="Mills T."/>
            <person name="Tanifuji G."/>
            <person name="Archibald J.M."/>
        </authorList>
    </citation>
    <scope>NUCLEOTIDE SEQUENCE [LARGE SCALE GENOMIC DNA]</scope>
    <source>
        <strain evidence="13 14">CCMP1168</strain>
    </source>
</reference>
<keyword evidence="9" id="KW-0539">Nucleus</keyword>
<keyword evidence="3" id="KW-0507">mRNA processing</keyword>
<feature type="domain" description="mRNA capping enzyme C-terminal" evidence="12">
    <location>
        <begin position="281"/>
        <end position="335"/>
    </location>
</feature>
<dbReference type="Gene3D" id="3.30.470.30">
    <property type="entry name" value="DNA ligase/mRNA capping enzyme"/>
    <property type="match status" value="1"/>
</dbReference>
<evidence type="ECO:0000256" key="2">
    <source>
        <dbReference type="ARBA" id="ARBA00012475"/>
    </source>
</evidence>
<evidence type="ECO:0000256" key="1">
    <source>
        <dbReference type="ARBA" id="ARBA00004123"/>
    </source>
</evidence>
<evidence type="ECO:0000313" key="14">
    <source>
        <dbReference type="Proteomes" id="UP000243348"/>
    </source>
</evidence>
<dbReference type="GO" id="GO:0004484">
    <property type="term" value="F:mRNA guanylyltransferase activity"/>
    <property type="evidence" value="ECO:0007669"/>
    <property type="project" value="UniProtKB-EC"/>
</dbReference>
<dbReference type="SUPFAM" id="SSF50249">
    <property type="entry name" value="Nucleic acid-binding proteins"/>
    <property type="match status" value="1"/>
</dbReference>
<dbReference type="Proteomes" id="UP000243348">
    <property type="component" value="Nucleomorph 3"/>
</dbReference>
<dbReference type="InterPro" id="IPR051029">
    <property type="entry name" value="mRNA_Capping_Enz/RNA_Phosphat"/>
</dbReference>
<dbReference type="InterPro" id="IPR012340">
    <property type="entry name" value="NA-bd_OB-fold"/>
</dbReference>
<accession>J7GB24</accession>
<dbReference type="GO" id="GO:0005634">
    <property type="term" value="C:nucleus"/>
    <property type="evidence" value="ECO:0007669"/>
    <property type="project" value="UniProtKB-SubCell"/>
</dbReference>
<keyword evidence="6" id="KW-0547">Nucleotide-binding</keyword>
<evidence type="ECO:0000256" key="3">
    <source>
        <dbReference type="ARBA" id="ARBA00022664"/>
    </source>
</evidence>
<evidence type="ECO:0000256" key="10">
    <source>
        <dbReference type="ARBA" id="ARBA00044624"/>
    </source>
</evidence>
<evidence type="ECO:0000259" key="12">
    <source>
        <dbReference type="Pfam" id="PF03919"/>
    </source>
</evidence>
<geneLocation type="nucleomorph" evidence="13"/>
<evidence type="ECO:0000256" key="6">
    <source>
        <dbReference type="ARBA" id="ARBA00022741"/>
    </source>
</evidence>
<comment type="catalytic activity">
    <reaction evidence="10">
        <text>a 5'-end diphospho-ribonucleoside in mRNA + GTP + H(+) = a 5'-end (5'-triphosphoguanosine)-ribonucleoside in mRNA + diphosphate</text>
        <dbReference type="Rhea" id="RHEA:67012"/>
        <dbReference type="Rhea" id="RHEA-COMP:17165"/>
        <dbReference type="Rhea" id="RHEA-COMP:17166"/>
        <dbReference type="ChEBI" id="CHEBI:15378"/>
        <dbReference type="ChEBI" id="CHEBI:33019"/>
        <dbReference type="ChEBI" id="CHEBI:37565"/>
        <dbReference type="ChEBI" id="CHEBI:167616"/>
        <dbReference type="ChEBI" id="CHEBI:167617"/>
        <dbReference type="EC" id="2.7.7.50"/>
    </reaction>
    <physiologicalReaction direction="left-to-right" evidence="10">
        <dbReference type="Rhea" id="RHEA:67013"/>
    </physiologicalReaction>
</comment>
<dbReference type="GO" id="GO:0005525">
    <property type="term" value="F:GTP binding"/>
    <property type="evidence" value="ECO:0007669"/>
    <property type="project" value="UniProtKB-KW"/>
</dbReference>
<dbReference type="InterPro" id="IPR001339">
    <property type="entry name" value="mRNA_cap_enzyme_adenylation"/>
</dbReference>
<dbReference type="PANTHER" id="PTHR10367">
    <property type="entry name" value="MRNA-CAPPING ENZYME"/>
    <property type="match status" value="1"/>
</dbReference>
<dbReference type="InterPro" id="IPR013846">
    <property type="entry name" value="mRNA_cap_enzyme_C"/>
</dbReference>
<keyword evidence="7" id="KW-0506">mRNA capping</keyword>
<dbReference type="Pfam" id="PF03919">
    <property type="entry name" value="mRNA_cap_C"/>
    <property type="match status" value="1"/>
</dbReference>
<name>J7GB24_9CRYP</name>
<evidence type="ECO:0000313" key="13">
    <source>
        <dbReference type="EMBL" id="AFP65610.1"/>
    </source>
</evidence>